<evidence type="ECO:0000256" key="1">
    <source>
        <dbReference type="SAM" id="MobiDB-lite"/>
    </source>
</evidence>
<feature type="transmembrane region" description="Helical" evidence="2">
    <location>
        <begin position="380"/>
        <end position="398"/>
    </location>
</feature>
<feature type="transmembrane region" description="Helical" evidence="2">
    <location>
        <begin position="619"/>
        <end position="639"/>
    </location>
</feature>
<feature type="transmembrane region" description="Helical" evidence="2">
    <location>
        <begin position="339"/>
        <end position="359"/>
    </location>
</feature>
<dbReference type="AlphaFoldDB" id="A0A919W1L7"/>
<feature type="transmembrane region" description="Helical" evidence="2">
    <location>
        <begin position="651"/>
        <end position="669"/>
    </location>
</feature>
<dbReference type="EMBL" id="BOQP01000028">
    <property type="protein sequence ID" value="GIM76618.1"/>
    <property type="molecule type" value="Genomic_DNA"/>
</dbReference>
<keyword evidence="4" id="KW-1185">Reference proteome</keyword>
<protein>
    <submittedName>
        <fullName evidence="3">Uncharacterized protein</fullName>
    </submittedName>
</protein>
<feature type="transmembrane region" description="Helical" evidence="2">
    <location>
        <begin position="437"/>
        <end position="458"/>
    </location>
</feature>
<evidence type="ECO:0000313" key="3">
    <source>
        <dbReference type="EMBL" id="GIM76618.1"/>
    </source>
</evidence>
<dbReference type="SUPFAM" id="SSF53649">
    <property type="entry name" value="Alkaline phosphatase-like"/>
    <property type="match status" value="1"/>
</dbReference>
<feature type="transmembrane region" description="Helical" evidence="2">
    <location>
        <begin position="478"/>
        <end position="504"/>
    </location>
</feature>
<keyword evidence="2" id="KW-1133">Transmembrane helix</keyword>
<accession>A0A919W1L7</accession>
<dbReference type="InterPro" id="IPR017850">
    <property type="entry name" value="Alkaline_phosphatase_core_sf"/>
</dbReference>
<dbReference type="RefSeq" id="WP_244876281.1">
    <property type="nucleotide sequence ID" value="NZ_BAAATW010000005.1"/>
</dbReference>
<organism evidence="3 4">
    <name type="scientific">Winogradskya consettensis</name>
    <dbReference type="NCBI Taxonomy" id="113560"/>
    <lineage>
        <taxon>Bacteria</taxon>
        <taxon>Bacillati</taxon>
        <taxon>Actinomycetota</taxon>
        <taxon>Actinomycetes</taxon>
        <taxon>Micromonosporales</taxon>
        <taxon>Micromonosporaceae</taxon>
        <taxon>Winogradskya</taxon>
    </lineage>
</organism>
<feature type="transmembrane region" description="Helical" evidence="2">
    <location>
        <begin position="12"/>
        <end position="33"/>
    </location>
</feature>
<sequence length="730" mass="74274">MKALFAIARDRRVWVPYLLIVLTVAASLAGLTLRPATGVSGKTADYVIVAGAAGLRWDDLDPQRTPTLWHEATAGAVGWLSVRSAHATTCPDDGWLTLGAGNFSVWSTRNVAGQCTAMAPTVEQPDKIGANLPQLPGVVRTNDTQPYGAVPGALAESQRCTYAVGTGAAVAAARPYGRVDRYSPTLPDDLAGVFDLCQLNIVDLGTVTGSGAARQAQVAQADALLARVLAARPRNSLMVIAGVSDTDTTARLHVAIAEGPGWQGGWLTSAGTGRDGYVQLVDLAPTILTALGRAGPDGLFGGRTASVVDGRAASPAASMLGSHDANQRAVAQSGVTGRFYLGLAALQVALFILVVPLMMRARRHAGPTGPASPSRLLVRITEVLLIASGLTIPAALLADAVPWWRSGHPTLVFAALTFAFVAAGTAAIRFSPRYGRTLWPLGTVAAVAVVVVGVDLMTGAQLQLNGVAGYSAIEGSRYAGLGSVGLGVFVAGALVVAGCVAQLVRRPWRPVVVVLAGGFAVIMVGSPYLGADPVGAVAVTGGVCVAAAISTGGWLTFPRFAWATVAGLAVTIGFAALDLQRAVPERGSLGKFLGELLDGTAGPAMERAAASSGHALDSALTILALAGAMMLAFSQFSAWGGLNRVFGLHPALRAALGGTTVAVLGAGVLQGAGFAVAGAAAAVAVPLLVLTTLRVLEHAADRTRPEGETDGPGGPGLIRRVPDKTDVSAT</sequence>
<dbReference type="Proteomes" id="UP000680865">
    <property type="component" value="Unassembled WGS sequence"/>
</dbReference>
<feature type="transmembrane region" description="Helical" evidence="2">
    <location>
        <begin position="511"/>
        <end position="529"/>
    </location>
</feature>
<evidence type="ECO:0000256" key="2">
    <source>
        <dbReference type="SAM" id="Phobius"/>
    </source>
</evidence>
<proteinExistence type="predicted"/>
<keyword evidence="2" id="KW-0812">Transmembrane</keyword>
<name>A0A919W1L7_9ACTN</name>
<feature type="transmembrane region" description="Helical" evidence="2">
    <location>
        <begin position="410"/>
        <end position="430"/>
    </location>
</feature>
<feature type="transmembrane region" description="Helical" evidence="2">
    <location>
        <begin position="675"/>
        <end position="696"/>
    </location>
</feature>
<comment type="caution">
    <text evidence="3">The sequence shown here is derived from an EMBL/GenBank/DDBJ whole genome shotgun (WGS) entry which is preliminary data.</text>
</comment>
<feature type="transmembrane region" description="Helical" evidence="2">
    <location>
        <begin position="560"/>
        <end position="577"/>
    </location>
</feature>
<gene>
    <name evidence="3" type="ORF">Aco04nite_51250</name>
</gene>
<reference evidence="3" key="1">
    <citation type="submission" date="2021-03" db="EMBL/GenBank/DDBJ databases">
        <title>Whole genome shotgun sequence of Actinoplanes consettensis NBRC 14913.</title>
        <authorList>
            <person name="Komaki H."/>
            <person name="Tamura T."/>
        </authorList>
    </citation>
    <scope>NUCLEOTIDE SEQUENCE</scope>
    <source>
        <strain evidence="3">NBRC 14913</strain>
    </source>
</reference>
<feature type="compositionally biased region" description="Basic and acidic residues" evidence="1">
    <location>
        <begin position="720"/>
        <end position="730"/>
    </location>
</feature>
<feature type="transmembrane region" description="Helical" evidence="2">
    <location>
        <begin position="535"/>
        <end position="555"/>
    </location>
</feature>
<evidence type="ECO:0000313" key="4">
    <source>
        <dbReference type="Proteomes" id="UP000680865"/>
    </source>
</evidence>
<feature type="region of interest" description="Disordered" evidence="1">
    <location>
        <begin position="701"/>
        <end position="730"/>
    </location>
</feature>
<keyword evidence="2" id="KW-0472">Membrane</keyword>